<keyword evidence="2" id="KW-1185">Reference proteome</keyword>
<name>A0A6A5EHP8_PERFL</name>
<evidence type="ECO:0000313" key="2">
    <source>
        <dbReference type="Proteomes" id="UP000465112"/>
    </source>
</evidence>
<protein>
    <submittedName>
        <fullName evidence="1">Uncharacterized protein</fullName>
    </submittedName>
</protein>
<dbReference type="AlphaFoldDB" id="A0A6A5EHP8"/>
<gene>
    <name evidence="1" type="ORF">PFLUV_G00159190</name>
</gene>
<comment type="caution">
    <text evidence="1">The sequence shown here is derived from an EMBL/GenBank/DDBJ whole genome shotgun (WGS) entry which is preliminary data.</text>
</comment>
<reference evidence="1 2" key="1">
    <citation type="submission" date="2019-06" db="EMBL/GenBank/DDBJ databases">
        <title>A chromosome-scale genome assembly of the European perch, Perca fluviatilis.</title>
        <authorList>
            <person name="Roques C."/>
            <person name="Zahm M."/>
            <person name="Cabau C."/>
            <person name="Klopp C."/>
            <person name="Bouchez O."/>
            <person name="Donnadieu C."/>
            <person name="Kuhl H."/>
            <person name="Gislard M."/>
            <person name="Guendouz S."/>
            <person name="Journot L."/>
            <person name="Haffray P."/>
            <person name="Bestin A."/>
            <person name="Morvezen R."/>
            <person name="Feron R."/>
            <person name="Wen M."/>
            <person name="Jouanno E."/>
            <person name="Herpin A."/>
            <person name="Schartl M."/>
            <person name="Postlethwait J."/>
            <person name="Schaerlinger B."/>
            <person name="Chardard D."/>
            <person name="Lecocq T."/>
            <person name="Poncet C."/>
            <person name="Jaffrelo L."/>
            <person name="Lampietro C."/>
            <person name="Guiguen Y."/>
        </authorList>
    </citation>
    <scope>NUCLEOTIDE SEQUENCE [LARGE SCALE GENOMIC DNA]</scope>
    <source>
        <tissue evidence="1">Blood</tissue>
    </source>
</reference>
<organism evidence="1 2">
    <name type="scientific">Perca fluviatilis</name>
    <name type="common">European perch</name>
    <dbReference type="NCBI Taxonomy" id="8168"/>
    <lineage>
        <taxon>Eukaryota</taxon>
        <taxon>Metazoa</taxon>
        <taxon>Chordata</taxon>
        <taxon>Craniata</taxon>
        <taxon>Vertebrata</taxon>
        <taxon>Euteleostomi</taxon>
        <taxon>Actinopterygii</taxon>
        <taxon>Neopterygii</taxon>
        <taxon>Teleostei</taxon>
        <taxon>Neoteleostei</taxon>
        <taxon>Acanthomorphata</taxon>
        <taxon>Eupercaria</taxon>
        <taxon>Perciformes</taxon>
        <taxon>Percoidei</taxon>
        <taxon>Percidae</taxon>
        <taxon>Percinae</taxon>
        <taxon>Perca</taxon>
    </lineage>
</organism>
<proteinExistence type="predicted"/>
<dbReference type="EMBL" id="VHII01000013">
    <property type="protein sequence ID" value="KAF1381936.1"/>
    <property type="molecule type" value="Genomic_DNA"/>
</dbReference>
<evidence type="ECO:0000313" key="1">
    <source>
        <dbReference type="EMBL" id="KAF1381936.1"/>
    </source>
</evidence>
<sequence>MSDTMPELQETQQLHWGDARMTSIAAGGGADAVLGGIQQEDKQLLSPEQLINYNLSLPDLCQCSCAEANPVTIKGKGAMLLLLLDHTCILRSWLSTLEEVQSRGRKVIRWSPKLTGLTEGGQMWIGLVFVVT</sequence>
<dbReference type="Proteomes" id="UP000465112">
    <property type="component" value="Chromosome 13"/>
</dbReference>
<accession>A0A6A5EHP8</accession>